<protein>
    <recommendedName>
        <fullName evidence="4">DOMON domain-containing protein</fullName>
    </recommendedName>
</protein>
<keyword evidence="2" id="KW-0812">Transmembrane</keyword>
<sequence>MSYLRALLVFVSASAVFPTETSTFAAANTSTNVANANADMPPSTTGVTGQAQRRSAVDCTEYQHTFEMPFSGGSVVMDYVISDDTLRARLTRQGTGWVGLAVPEDPNCMLCMKNSDAVIGVPGGSVLKYDLAAYKVDGVVAMEESRQTLEETSVVEIDGTTTVTFVKKLEEEGENAINGNGPNTFLWAMGPEGFRGELAYHTLKGKFQLDLTPCDIATTTSSETESPTVVVPTMPVSAPTSTSEATVSNGITDSPTISVDNISDATAGGGDPVTSAAGTTTGVLSITAMATAMLALLLFSMSFM</sequence>
<name>A0A7S0FQK1_9STRA</name>
<evidence type="ECO:0000256" key="1">
    <source>
        <dbReference type="SAM" id="MobiDB-lite"/>
    </source>
</evidence>
<evidence type="ECO:0000256" key="3">
    <source>
        <dbReference type="SAM" id="SignalP"/>
    </source>
</evidence>
<reference evidence="5" key="1">
    <citation type="submission" date="2021-01" db="EMBL/GenBank/DDBJ databases">
        <authorList>
            <person name="Corre E."/>
            <person name="Pelletier E."/>
            <person name="Niang G."/>
            <person name="Scheremetjew M."/>
            <person name="Finn R."/>
            <person name="Kale V."/>
            <person name="Holt S."/>
            <person name="Cochrane G."/>
            <person name="Meng A."/>
            <person name="Brown T."/>
            <person name="Cohen L."/>
        </authorList>
    </citation>
    <scope>NUCLEOTIDE SEQUENCE</scope>
    <source>
        <strain evidence="5">CCMP3303</strain>
    </source>
</reference>
<organism evidence="5">
    <name type="scientific">Minutocellus polymorphus</name>
    <dbReference type="NCBI Taxonomy" id="265543"/>
    <lineage>
        <taxon>Eukaryota</taxon>
        <taxon>Sar</taxon>
        <taxon>Stramenopiles</taxon>
        <taxon>Ochrophyta</taxon>
        <taxon>Bacillariophyta</taxon>
        <taxon>Mediophyceae</taxon>
        <taxon>Cymatosirophycidae</taxon>
        <taxon>Cymatosirales</taxon>
        <taxon>Cymatosiraceae</taxon>
        <taxon>Minutocellus</taxon>
    </lineage>
</organism>
<dbReference type="InterPro" id="IPR005018">
    <property type="entry name" value="DOMON_domain"/>
</dbReference>
<dbReference type="InterPro" id="IPR045266">
    <property type="entry name" value="DOH_DOMON"/>
</dbReference>
<dbReference type="EMBL" id="HBEJ01013936">
    <property type="protein sequence ID" value="CAD8374856.1"/>
    <property type="molecule type" value="Transcribed_RNA"/>
</dbReference>
<dbReference type="PROSITE" id="PS50836">
    <property type="entry name" value="DOMON"/>
    <property type="match status" value="1"/>
</dbReference>
<evidence type="ECO:0000256" key="2">
    <source>
        <dbReference type="SAM" id="Phobius"/>
    </source>
</evidence>
<feature type="compositionally biased region" description="Polar residues" evidence="1">
    <location>
        <begin position="244"/>
        <end position="254"/>
    </location>
</feature>
<dbReference type="AlphaFoldDB" id="A0A7S0FQK1"/>
<evidence type="ECO:0000259" key="4">
    <source>
        <dbReference type="PROSITE" id="PS50836"/>
    </source>
</evidence>
<feature type="signal peptide" evidence="3">
    <location>
        <begin position="1"/>
        <end position="21"/>
    </location>
</feature>
<feature type="chain" id="PRO_5030841340" description="DOMON domain-containing protein" evidence="3">
    <location>
        <begin position="22"/>
        <end position="304"/>
    </location>
</feature>
<keyword evidence="2" id="KW-0472">Membrane</keyword>
<feature type="region of interest" description="Disordered" evidence="1">
    <location>
        <begin position="233"/>
        <end position="254"/>
    </location>
</feature>
<accession>A0A7S0FQK1</accession>
<feature type="transmembrane region" description="Helical" evidence="2">
    <location>
        <begin position="282"/>
        <end position="303"/>
    </location>
</feature>
<gene>
    <name evidence="5" type="ORF">MPOL1434_LOCUS8194</name>
</gene>
<keyword evidence="2" id="KW-1133">Transmembrane helix</keyword>
<evidence type="ECO:0000313" key="5">
    <source>
        <dbReference type="EMBL" id="CAD8374856.1"/>
    </source>
</evidence>
<feature type="domain" description="DOMON" evidence="4">
    <location>
        <begin position="73"/>
        <end position="190"/>
    </location>
</feature>
<dbReference type="CDD" id="cd09631">
    <property type="entry name" value="DOMON_DOH"/>
    <property type="match status" value="1"/>
</dbReference>
<feature type="compositionally biased region" description="Low complexity" evidence="1">
    <location>
        <begin position="233"/>
        <end position="243"/>
    </location>
</feature>
<keyword evidence="3" id="KW-0732">Signal</keyword>
<proteinExistence type="predicted"/>